<keyword evidence="2" id="KW-1185">Reference proteome</keyword>
<evidence type="ECO:0000313" key="2">
    <source>
        <dbReference type="Proteomes" id="UP001304467"/>
    </source>
</evidence>
<organism evidence="1 2">
    <name type="scientific">Burkholderia anthinoferrum</name>
    <dbReference type="NCBI Taxonomy" id="3090833"/>
    <lineage>
        <taxon>Bacteria</taxon>
        <taxon>Pseudomonadati</taxon>
        <taxon>Pseudomonadota</taxon>
        <taxon>Betaproteobacteria</taxon>
        <taxon>Burkholderiales</taxon>
        <taxon>Burkholderiaceae</taxon>
        <taxon>Burkholderia</taxon>
    </lineage>
</organism>
<dbReference type="Pfam" id="PF05534">
    <property type="entry name" value="HicB"/>
    <property type="match status" value="1"/>
</dbReference>
<comment type="caution">
    <text evidence="1">The sequence shown here is derived from an EMBL/GenBank/DDBJ whole genome shotgun (WGS) entry which is preliminary data.</text>
</comment>
<dbReference type="InterPro" id="IPR008651">
    <property type="entry name" value="Uncharacterised_HicB"/>
</dbReference>
<protein>
    <submittedName>
        <fullName evidence="1">Toxin-antitoxin system HicB family antitoxin</fullName>
    </submittedName>
</protein>
<dbReference type="SUPFAM" id="SSF143100">
    <property type="entry name" value="TTHA1013/TTHA0281-like"/>
    <property type="match status" value="1"/>
</dbReference>
<gene>
    <name evidence="1" type="ORF">SB593_03925</name>
</gene>
<evidence type="ECO:0000313" key="1">
    <source>
        <dbReference type="EMBL" id="MEB2578114.1"/>
    </source>
</evidence>
<dbReference type="Proteomes" id="UP001304467">
    <property type="component" value="Unassembled WGS sequence"/>
</dbReference>
<dbReference type="InterPro" id="IPR035069">
    <property type="entry name" value="TTHA1013/TTHA0281-like"/>
</dbReference>
<dbReference type="RefSeq" id="WP_226094339.1">
    <property type="nucleotide sequence ID" value="NZ_JAWRKY010000002.1"/>
</dbReference>
<sequence>MKTKRARTLTAIYTKPTFGGIVCADIEALAVALGGSIHASAGSRIAFKLNGGRRYLHRPHPRGKALSGGGCARLVQRIADKAMTNAMTYKGYYARVDFDGRDNIFVGHVLGVDDKISFHGETVAELTQDFHAAVDHYLEECARMGRSPQKPASGKLMPRLNPETHAAVGVAAAVAGESVNQWSEEVLGRAAREVLERAAHA</sequence>
<dbReference type="EMBL" id="JAWRLE010000004">
    <property type="protein sequence ID" value="MEB2578114.1"/>
    <property type="molecule type" value="Genomic_DNA"/>
</dbReference>
<accession>A0ABU5WGN4</accession>
<reference evidence="1 2" key="1">
    <citation type="journal article" date="2023" name="Front. Microbiol.">
        <title>Genomic analyses of Burkholderia respiratory isolates indicates two evolutionarily distinct B. anthina clades.</title>
        <authorList>
            <person name="Pham A."/>
            <person name="Volmer J.G."/>
            <person name="Chambers D.C."/>
            <person name="Smith D.J."/>
            <person name="Reid D.W."/>
            <person name="Burr L."/>
            <person name="Wells T.J."/>
        </authorList>
    </citation>
    <scope>NUCLEOTIDE SEQUENCE [LARGE SCALE GENOMIC DNA]</scope>
    <source>
        <strain evidence="1 2">BCCIQ07A</strain>
    </source>
</reference>
<name>A0ABU5WGN4_9BURK</name>
<proteinExistence type="predicted"/>